<evidence type="ECO:0000256" key="1">
    <source>
        <dbReference type="ARBA" id="ARBA00004123"/>
    </source>
</evidence>
<evidence type="ECO:0000256" key="4">
    <source>
        <dbReference type="ARBA" id="ARBA00023187"/>
    </source>
</evidence>
<dbReference type="Proteomes" id="UP000091956">
    <property type="component" value="Unassembled WGS sequence"/>
</dbReference>
<reference evidence="8 9" key="1">
    <citation type="submission" date="2016-03" db="EMBL/GenBank/DDBJ databases">
        <title>Comparative genomics of Pseudogymnoascus destructans, the fungus causing white-nose syndrome of bats.</title>
        <authorList>
            <person name="Palmer J.M."/>
            <person name="Drees K.P."/>
            <person name="Foster J.T."/>
            <person name="Lindner D.L."/>
        </authorList>
    </citation>
    <scope>NUCLEOTIDE SEQUENCE [LARGE SCALE GENOMIC DNA]</scope>
    <source>
        <strain evidence="8 9">UAMH 10579</strain>
    </source>
</reference>
<dbReference type="InterPro" id="IPR000504">
    <property type="entry name" value="RRM_dom"/>
</dbReference>
<dbReference type="GeneID" id="28843783"/>
<dbReference type="InterPro" id="IPR034201">
    <property type="entry name" value="RNPS1_RRM"/>
</dbReference>
<gene>
    <name evidence="8" type="ORF">VE01_10397</name>
</gene>
<dbReference type="PANTHER" id="PTHR15481:SF0">
    <property type="entry name" value="LD23870P-RELATED"/>
    <property type="match status" value="1"/>
</dbReference>
<accession>A0A1B8G6V0</accession>
<dbReference type="PANTHER" id="PTHR15481">
    <property type="entry name" value="RIBONUCLEIC ACID BINDING PROTEIN S1"/>
    <property type="match status" value="1"/>
</dbReference>
<feature type="domain" description="RRM" evidence="7">
    <location>
        <begin position="27"/>
        <end position="105"/>
    </location>
</feature>
<sequence>MKSALTFFSWLCNALSRATNEIVTDRFQIVVERLTKNINENHLRELFGSFGEIIDMDMPMNRQFGTNRGTAYLLYAVEADADQAIAHMHEAQLDGAVISVSIVIPRRNTNGPSRASATKASIPKQKLQQRCAVRYLSTTVIVQVSFAKGAQEPFQNLLIHVKIPEEARWEAR</sequence>
<name>A0A1B8G6V0_9PEZI</name>
<dbReference type="GO" id="GO:0005737">
    <property type="term" value="C:cytoplasm"/>
    <property type="evidence" value="ECO:0007669"/>
    <property type="project" value="TreeGrafter"/>
</dbReference>
<evidence type="ECO:0000256" key="2">
    <source>
        <dbReference type="ARBA" id="ARBA00022664"/>
    </source>
</evidence>
<evidence type="ECO:0000259" key="7">
    <source>
        <dbReference type="PROSITE" id="PS50102"/>
    </source>
</evidence>
<evidence type="ECO:0000256" key="5">
    <source>
        <dbReference type="ARBA" id="ARBA00023242"/>
    </source>
</evidence>
<dbReference type="AlphaFoldDB" id="A0A1B8G6V0"/>
<evidence type="ECO:0000256" key="3">
    <source>
        <dbReference type="ARBA" id="ARBA00022884"/>
    </source>
</evidence>
<dbReference type="GO" id="GO:0000398">
    <property type="term" value="P:mRNA splicing, via spliceosome"/>
    <property type="evidence" value="ECO:0007669"/>
    <property type="project" value="TreeGrafter"/>
</dbReference>
<dbReference type="InterPro" id="IPR012677">
    <property type="entry name" value="Nucleotide-bd_a/b_plait_sf"/>
</dbReference>
<reference evidence="9" key="2">
    <citation type="journal article" date="2018" name="Nat. Commun.">
        <title>Extreme sensitivity to ultraviolet light in the fungal pathogen causing white-nose syndrome of bats.</title>
        <authorList>
            <person name="Palmer J.M."/>
            <person name="Drees K.P."/>
            <person name="Foster J.T."/>
            <person name="Lindner D.L."/>
        </authorList>
    </citation>
    <scope>NUCLEOTIDE SEQUENCE [LARGE SCALE GENOMIC DNA]</scope>
    <source>
        <strain evidence="9">UAMH 10579</strain>
    </source>
</reference>
<evidence type="ECO:0000313" key="9">
    <source>
        <dbReference type="Proteomes" id="UP000091956"/>
    </source>
</evidence>
<evidence type="ECO:0000313" key="8">
    <source>
        <dbReference type="EMBL" id="OBT91563.1"/>
    </source>
</evidence>
<evidence type="ECO:0000256" key="6">
    <source>
        <dbReference type="PROSITE-ProRule" id="PRU00176"/>
    </source>
</evidence>
<proteinExistence type="predicted"/>
<dbReference type="PROSITE" id="PS50102">
    <property type="entry name" value="RRM"/>
    <property type="match status" value="1"/>
</dbReference>
<dbReference type="Pfam" id="PF00076">
    <property type="entry name" value="RRM_1"/>
    <property type="match status" value="1"/>
</dbReference>
<comment type="subcellular location">
    <subcellularLocation>
        <location evidence="1">Nucleus</location>
    </subcellularLocation>
</comment>
<dbReference type="SMART" id="SM00360">
    <property type="entry name" value="RRM"/>
    <property type="match status" value="1"/>
</dbReference>
<dbReference type="InterPro" id="IPR035979">
    <property type="entry name" value="RBD_domain_sf"/>
</dbReference>
<dbReference type="RefSeq" id="XP_018125296.1">
    <property type="nucleotide sequence ID" value="XM_018279796.1"/>
</dbReference>
<dbReference type="GO" id="GO:0003723">
    <property type="term" value="F:RNA binding"/>
    <property type="evidence" value="ECO:0007669"/>
    <property type="project" value="UniProtKB-UniRule"/>
</dbReference>
<dbReference type="CDD" id="cd12365">
    <property type="entry name" value="RRM_RNPS1"/>
    <property type="match status" value="1"/>
</dbReference>
<dbReference type="STRING" id="342668.A0A1B8G6V0"/>
<dbReference type="EMBL" id="KV460286">
    <property type="protein sequence ID" value="OBT91563.1"/>
    <property type="molecule type" value="Genomic_DNA"/>
</dbReference>
<keyword evidence="9" id="KW-1185">Reference proteome</keyword>
<keyword evidence="5" id="KW-0539">Nucleus</keyword>
<protein>
    <recommendedName>
        <fullName evidence="7">RRM domain-containing protein</fullName>
    </recommendedName>
</protein>
<keyword evidence="2" id="KW-0507">mRNA processing</keyword>
<dbReference type="GO" id="GO:0061574">
    <property type="term" value="C:ASAP complex"/>
    <property type="evidence" value="ECO:0007669"/>
    <property type="project" value="TreeGrafter"/>
</dbReference>
<dbReference type="GO" id="GO:0005654">
    <property type="term" value="C:nucleoplasm"/>
    <property type="evidence" value="ECO:0007669"/>
    <property type="project" value="TreeGrafter"/>
</dbReference>
<organism evidence="8 9">
    <name type="scientific">Pseudogymnoascus verrucosus</name>
    <dbReference type="NCBI Taxonomy" id="342668"/>
    <lineage>
        <taxon>Eukaryota</taxon>
        <taxon>Fungi</taxon>
        <taxon>Dikarya</taxon>
        <taxon>Ascomycota</taxon>
        <taxon>Pezizomycotina</taxon>
        <taxon>Leotiomycetes</taxon>
        <taxon>Thelebolales</taxon>
        <taxon>Thelebolaceae</taxon>
        <taxon>Pseudogymnoascus</taxon>
    </lineage>
</organism>
<dbReference type="Gene3D" id="3.30.70.330">
    <property type="match status" value="1"/>
</dbReference>
<keyword evidence="4" id="KW-0508">mRNA splicing</keyword>
<keyword evidence="3 6" id="KW-0694">RNA-binding</keyword>
<dbReference type="SUPFAM" id="SSF54928">
    <property type="entry name" value="RNA-binding domain, RBD"/>
    <property type="match status" value="1"/>
</dbReference>